<gene>
    <name evidence="4" type="primary">LOC101887430</name>
</gene>
<proteinExistence type="predicted"/>
<dbReference type="Pfam" id="PF06477">
    <property type="entry name" value="DUF1091"/>
    <property type="match status" value="1"/>
</dbReference>
<evidence type="ECO:0000313" key="3">
    <source>
        <dbReference type="Proteomes" id="UP001652621"/>
    </source>
</evidence>
<dbReference type="RefSeq" id="XP_005191801.2">
    <property type="nucleotide sequence ID" value="XM_005191744.3"/>
</dbReference>
<organism evidence="3 4">
    <name type="scientific">Musca domestica</name>
    <name type="common">House fly</name>
    <dbReference type="NCBI Taxonomy" id="7370"/>
    <lineage>
        <taxon>Eukaryota</taxon>
        <taxon>Metazoa</taxon>
        <taxon>Ecdysozoa</taxon>
        <taxon>Arthropoda</taxon>
        <taxon>Hexapoda</taxon>
        <taxon>Insecta</taxon>
        <taxon>Pterygota</taxon>
        <taxon>Neoptera</taxon>
        <taxon>Endopterygota</taxon>
        <taxon>Diptera</taxon>
        <taxon>Brachycera</taxon>
        <taxon>Muscomorpha</taxon>
        <taxon>Muscoidea</taxon>
        <taxon>Muscidae</taxon>
        <taxon>Musca</taxon>
    </lineage>
</organism>
<dbReference type="Proteomes" id="UP001652621">
    <property type="component" value="Unplaced"/>
</dbReference>
<keyword evidence="1 2" id="KW-0732">Signal</keyword>
<protein>
    <submittedName>
        <fullName evidence="4">Uncharacterized protein LOC101887430</fullName>
    </submittedName>
</protein>
<dbReference type="VEuPathDB" id="VectorBase:MDOMA2_003132"/>
<name>A0A9J7D3B1_MUSDO</name>
<sequence length="180" mass="21127">MVWKMNLLTYLALISITLKGFDSKRAGKTLYFSSYTVEFDKTYIQDHRLKLQNTSVDVILNIARDFTQDPWIVTEIFVRERRKPAFRKLINYDVNVCHLLGKGDMNLITVWVQNFLKMGNLPRSCPIRKGNYSWYKIRPEKVNIPDVLPSAEYKVLIGTYFRNGKLRHSIDNLTFMGLLK</sequence>
<dbReference type="OrthoDB" id="8021351at2759"/>
<feature type="chain" id="PRO_5039926694" evidence="2">
    <location>
        <begin position="21"/>
        <end position="180"/>
    </location>
</feature>
<accession>A0A9J7D3B1</accession>
<evidence type="ECO:0000256" key="2">
    <source>
        <dbReference type="SAM" id="SignalP"/>
    </source>
</evidence>
<dbReference type="PANTHER" id="PTHR20898:SF0">
    <property type="entry name" value="DAEDALUS ON 3-RELATED"/>
    <property type="match status" value="1"/>
</dbReference>
<dbReference type="SUPFAM" id="SSF63707">
    <property type="entry name" value="Ganglioside M2 (gm2) activator"/>
    <property type="match status" value="1"/>
</dbReference>
<dbReference type="SMART" id="SM00697">
    <property type="entry name" value="DM8"/>
    <property type="match status" value="1"/>
</dbReference>
<keyword evidence="3" id="KW-1185">Reference proteome</keyword>
<dbReference type="AlphaFoldDB" id="A0A9J7D3B1"/>
<dbReference type="KEGG" id="mde:101887430"/>
<evidence type="ECO:0000313" key="4">
    <source>
        <dbReference type="RefSeq" id="XP_005191801.2"/>
    </source>
</evidence>
<reference evidence="4" key="1">
    <citation type="submission" date="2025-08" db="UniProtKB">
        <authorList>
            <consortium name="RefSeq"/>
        </authorList>
    </citation>
    <scope>IDENTIFICATION</scope>
    <source>
        <strain evidence="4">Aabys</strain>
        <tissue evidence="4">Whole body</tissue>
    </source>
</reference>
<dbReference type="PANTHER" id="PTHR20898">
    <property type="entry name" value="DAEDALUS ON 3-RELATED-RELATED"/>
    <property type="match status" value="1"/>
</dbReference>
<dbReference type="InterPro" id="IPR010512">
    <property type="entry name" value="DUF1091"/>
</dbReference>
<dbReference type="GeneID" id="101887430"/>
<feature type="signal peptide" evidence="2">
    <location>
        <begin position="1"/>
        <end position="20"/>
    </location>
</feature>
<evidence type="ECO:0000256" key="1">
    <source>
        <dbReference type="ARBA" id="ARBA00022729"/>
    </source>
</evidence>
<dbReference type="InterPro" id="IPR036846">
    <property type="entry name" value="GM2-AP_sf"/>
</dbReference>
<dbReference type="Gene3D" id="2.70.220.10">
    <property type="entry name" value="Ganglioside GM2 activator"/>
    <property type="match status" value="1"/>
</dbReference>